<organism evidence="12 13">
    <name type="scientific">Gymnodinialimonas ceratoperidinii</name>
    <dbReference type="NCBI Taxonomy" id="2856823"/>
    <lineage>
        <taxon>Bacteria</taxon>
        <taxon>Pseudomonadati</taxon>
        <taxon>Pseudomonadota</taxon>
        <taxon>Alphaproteobacteria</taxon>
        <taxon>Rhodobacterales</taxon>
        <taxon>Paracoccaceae</taxon>
        <taxon>Gymnodinialimonas</taxon>
    </lineage>
</organism>
<keyword evidence="13" id="KW-1185">Reference proteome</keyword>
<dbReference type="InterPro" id="IPR012832">
    <property type="entry name" value="RDH"/>
</dbReference>
<dbReference type="GO" id="GO:0016491">
    <property type="term" value="F:oxidoreductase activity"/>
    <property type="evidence" value="ECO:0007669"/>
    <property type="project" value="InterPro"/>
</dbReference>
<evidence type="ECO:0000259" key="9">
    <source>
        <dbReference type="PROSITE" id="PS51085"/>
    </source>
</evidence>
<protein>
    <submittedName>
        <fullName evidence="12">Reductive dehalogenase</fullName>
    </submittedName>
</protein>
<evidence type="ECO:0000256" key="1">
    <source>
        <dbReference type="ARBA" id="ARBA00004196"/>
    </source>
</evidence>
<feature type="domain" description="FAD-binding FR-type" evidence="11">
    <location>
        <begin position="752"/>
        <end position="854"/>
    </location>
</feature>
<keyword evidence="3" id="KW-0001">2Fe-2S</keyword>
<evidence type="ECO:0000256" key="2">
    <source>
        <dbReference type="ARBA" id="ARBA00022630"/>
    </source>
</evidence>
<dbReference type="GO" id="GO:0030313">
    <property type="term" value="C:cell envelope"/>
    <property type="evidence" value="ECO:0007669"/>
    <property type="project" value="UniProtKB-SubCell"/>
</dbReference>
<dbReference type="InterPro" id="IPR017900">
    <property type="entry name" value="4Fe4S_Fe_S_CS"/>
</dbReference>
<keyword evidence="4" id="KW-0479">Metal-binding</keyword>
<gene>
    <name evidence="12" type="ORF">KYE46_14000</name>
</gene>
<dbReference type="CDD" id="cd00207">
    <property type="entry name" value="fer2"/>
    <property type="match status" value="1"/>
</dbReference>
<evidence type="ECO:0000256" key="4">
    <source>
        <dbReference type="ARBA" id="ARBA00022723"/>
    </source>
</evidence>
<keyword evidence="8" id="KW-0472">Membrane</keyword>
<feature type="domain" description="2Fe-2S ferredoxin-type" evidence="9">
    <location>
        <begin position="983"/>
        <end position="1068"/>
    </location>
</feature>
<dbReference type="InterPro" id="IPR006058">
    <property type="entry name" value="2Fe2S_fd_BS"/>
</dbReference>
<dbReference type="PROSITE" id="PS00198">
    <property type="entry name" value="4FE4S_FER_1"/>
    <property type="match status" value="1"/>
</dbReference>
<dbReference type="CDD" id="cd06185">
    <property type="entry name" value="PDR_like"/>
    <property type="match status" value="1"/>
</dbReference>
<dbReference type="InterPro" id="IPR017927">
    <property type="entry name" value="FAD-bd_FR_type"/>
</dbReference>
<dbReference type="PROSITE" id="PS51085">
    <property type="entry name" value="2FE2S_FER_2"/>
    <property type="match status" value="1"/>
</dbReference>
<dbReference type="EMBL" id="CP079194">
    <property type="protein sequence ID" value="QXT39033.1"/>
    <property type="molecule type" value="Genomic_DNA"/>
</dbReference>
<comment type="subcellular location">
    <subcellularLocation>
        <location evidence="1">Cell envelope</location>
    </subcellularLocation>
</comment>
<evidence type="ECO:0000313" key="12">
    <source>
        <dbReference type="EMBL" id="QXT39033.1"/>
    </source>
</evidence>
<dbReference type="AlphaFoldDB" id="A0A8F6TW61"/>
<dbReference type="InterPro" id="IPR001041">
    <property type="entry name" value="2Fe-2S_ferredoxin-type"/>
</dbReference>
<dbReference type="PROSITE" id="PS00197">
    <property type="entry name" value="2FE2S_FER_1"/>
    <property type="match status" value="1"/>
</dbReference>
<dbReference type="PANTHER" id="PTHR47354:SF1">
    <property type="entry name" value="CARNITINE MONOOXYGENASE REDUCTASE SUBUNIT"/>
    <property type="match status" value="1"/>
</dbReference>
<evidence type="ECO:0000256" key="5">
    <source>
        <dbReference type="ARBA" id="ARBA00022729"/>
    </source>
</evidence>
<dbReference type="PANTHER" id="PTHR47354">
    <property type="entry name" value="NADH OXIDOREDUCTASE HCR"/>
    <property type="match status" value="1"/>
</dbReference>
<dbReference type="InterPro" id="IPR017896">
    <property type="entry name" value="4Fe4S_Fe-S-bd"/>
</dbReference>
<dbReference type="Pfam" id="PF12838">
    <property type="entry name" value="Fer4_7"/>
    <property type="match status" value="1"/>
</dbReference>
<evidence type="ECO:0000313" key="13">
    <source>
        <dbReference type="Proteomes" id="UP000825009"/>
    </source>
</evidence>
<keyword evidence="5" id="KW-0732">Signal</keyword>
<keyword evidence="2" id="KW-0285">Flavoprotein</keyword>
<evidence type="ECO:0000256" key="3">
    <source>
        <dbReference type="ARBA" id="ARBA00022714"/>
    </source>
</evidence>
<dbReference type="NCBIfam" id="TIGR02486">
    <property type="entry name" value="RDH"/>
    <property type="match status" value="1"/>
</dbReference>
<sequence length="1068" mass="116939">MTLRFFSDKKRPVHMGPFPCERLARLTGMPDLSMVPPARQLSFEAEDSRSIINAMREHQAMLDAIRDGLVNRKVAEAPTDPQERARHLKAFGYFSDAAVVGICDLPRAALLEKPHVNPDVGRLAQDLRTRQTKTLAAGIDMIMADLKESMEAPPSGIEGHTHALVVLFENPRAPEADEPGTGWIADAQAHRAGLLASEAAVVLANYLRVLGHPARGHTASSADVDLHKLAVAAGLATVEDGELTHPYIGTRFGLAAVTTSFEMAPDSPLAPLDAQPKSAFGLGWKLGTASARNALNALPYAKRRFVDGAHPFETLKRVEEPTTYIDEPNVARVPKRTDMFARGQFGDMGKKMQEAAKGGHYVRKAAPSMAQRRALGAFVLLQDGTPAPEKIHLDPQEAAELVKATSYWLGADAIGISRCPDWTWYSHDARGEAIDPPHDQAINMIIDQGYETMEGSSGDDWIAVAQSMRAYLRFSLIGGVIARQIRNLGYSAKAHTVMDGEVLQPPLLLLSGLGEVSRIGEVILNPFLGPRLKSGTVTTDLPLAHDKPIDFGLQRFCESCNKCARECPSGAITAGPKLMFNGYEIWKSDSQKCATYRVTTPGGAMCGRCMKTCPWNLEGIFKEKPFQWAAMKVPQLAPALAKLDDVVENGTLNPVKKWWWDLEIDEDGGYRPTPHPVNARALQKDLDLRYEDQTLAVYPAPLAPHPYPYPFPMDREAGIAAYQAMITAEEYKALLERDERGHLHVYTAEGESPVIQVEITRAEVSAEGVTLYDFAPVNGGLLPKWRAGAHLDIVVAPEFLRQYSMCGDPADRSRYQIAVLREEAGRGGSKLMHRIFTEGRRVFISRPINHFPLDAHATKSFLMGGGIGITPMIAMAHELHAAGRDFEMHYSGRSRATMGLLPEIAAAPWADRVRLHVTDEGSRADFAAILEGYRPGWHLYTCGAERYMASVMEAAEAAGFPEEARHLEYFSVPEVPDYVNHPFHLKLARSGRTLEVPADKSATDVLAENGIQVDVKCSDGICGVCKCGLISGDVEHRDFVLSKAQRESGVILCQSRAAEPGGTIEVDL</sequence>
<evidence type="ECO:0000256" key="8">
    <source>
        <dbReference type="ARBA" id="ARBA00023136"/>
    </source>
</evidence>
<evidence type="ECO:0000259" key="11">
    <source>
        <dbReference type="PROSITE" id="PS51384"/>
    </source>
</evidence>
<name>A0A8F6TW61_9RHOB</name>
<accession>A0A8F6TW61</accession>
<proteinExistence type="predicted"/>
<dbReference type="Pfam" id="PF00111">
    <property type="entry name" value="Fer2"/>
    <property type="match status" value="1"/>
</dbReference>
<evidence type="ECO:0000259" key="10">
    <source>
        <dbReference type="PROSITE" id="PS51379"/>
    </source>
</evidence>
<dbReference type="GO" id="GO:0051537">
    <property type="term" value="F:2 iron, 2 sulfur cluster binding"/>
    <property type="evidence" value="ECO:0007669"/>
    <property type="project" value="UniProtKB-KW"/>
</dbReference>
<keyword evidence="6" id="KW-0408">Iron</keyword>
<dbReference type="GO" id="GO:0046872">
    <property type="term" value="F:metal ion binding"/>
    <property type="evidence" value="ECO:0007669"/>
    <property type="project" value="UniProtKB-KW"/>
</dbReference>
<dbReference type="KEGG" id="gce:KYE46_14000"/>
<dbReference type="RefSeq" id="WP_219001319.1">
    <property type="nucleotide sequence ID" value="NZ_CP079194.1"/>
</dbReference>
<dbReference type="PROSITE" id="PS51379">
    <property type="entry name" value="4FE4S_FER_2"/>
    <property type="match status" value="1"/>
</dbReference>
<dbReference type="Proteomes" id="UP000825009">
    <property type="component" value="Chromosome"/>
</dbReference>
<evidence type="ECO:0000256" key="6">
    <source>
        <dbReference type="ARBA" id="ARBA00023004"/>
    </source>
</evidence>
<keyword evidence="7" id="KW-0411">Iron-sulfur</keyword>
<reference evidence="12 13" key="1">
    <citation type="submission" date="2021-07" db="EMBL/GenBank/DDBJ databases">
        <title>A novel Jannaschia species isolated from marine dinoflagellate Ceratoperidinium margalefii.</title>
        <authorList>
            <person name="Jiang Y."/>
            <person name="Li Z."/>
        </authorList>
    </citation>
    <scope>NUCLEOTIDE SEQUENCE [LARGE SCALE GENOMIC DNA]</scope>
    <source>
        <strain evidence="12 13">J12C1-MA-4</strain>
    </source>
</reference>
<dbReference type="InterPro" id="IPR050415">
    <property type="entry name" value="MRET"/>
</dbReference>
<feature type="domain" description="4Fe-4S ferredoxin-type" evidence="10">
    <location>
        <begin position="547"/>
        <end position="577"/>
    </location>
</feature>
<dbReference type="PROSITE" id="PS51384">
    <property type="entry name" value="FAD_FR"/>
    <property type="match status" value="1"/>
</dbReference>
<evidence type="ECO:0000256" key="7">
    <source>
        <dbReference type="ARBA" id="ARBA00023014"/>
    </source>
</evidence>